<proteinExistence type="predicted"/>
<feature type="transmembrane region" description="Helical" evidence="1">
    <location>
        <begin position="6"/>
        <end position="24"/>
    </location>
</feature>
<dbReference type="InterPro" id="IPR014044">
    <property type="entry name" value="CAP_dom"/>
</dbReference>
<evidence type="ECO:0000259" key="2">
    <source>
        <dbReference type="SMART" id="SM00198"/>
    </source>
</evidence>
<sequence>MFHNFLLLYVIFIIPILNINVLLADKKKKEEKFSEAEIAVLKSIRTKHTHERFNIVNKEVKEFDLNEPADRVGKKRRKKTLRDIFKINKNYEGIKIERELKKYSLSTRIWHFVWDRCSRIECYSKNNFALLYEKFLEEMNIYRRIHGSRPLELDGRLNRLAMENAVKSAESGRLISSIKYDVGENSAICSSLHAPLTVYRWYNEKNHHNYKTTAPLATSQHFTNLIWRSALKVGIGIAKKANQLYIFVEFWPPYNLNYNIRENVGKPKYHWYNYRNVFKN</sequence>
<keyword evidence="3" id="KW-1185">Reference proteome</keyword>
<keyword evidence="1" id="KW-0812">Transmembrane</keyword>
<dbReference type="PANTHER" id="PTHR10334">
    <property type="entry name" value="CYSTEINE-RICH SECRETORY PROTEIN-RELATED"/>
    <property type="match status" value="1"/>
</dbReference>
<dbReference type="Proteomes" id="UP000035680">
    <property type="component" value="Unassembled WGS sequence"/>
</dbReference>
<evidence type="ECO:0000313" key="3">
    <source>
        <dbReference type="Proteomes" id="UP000035680"/>
    </source>
</evidence>
<dbReference type="WBParaSite" id="SVE_1875400.1">
    <property type="protein sequence ID" value="SVE_1875400.1"/>
    <property type="gene ID" value="SVE_1875400"/>
</dbReference>
<dbReference type="Pfam" id="PF00188">
    <property type="entry name" value="CAP"/>
    <property type="match status" value="1"/>
</dbReference>
<dbReference type="Gene3D" id="3.40.33.10">
    <property type="entry name" value="CAP"/>
    <property type="match status" value="1"/>
</dbReference>
<dbReference type="SUPFAM" id="SSF55797">
    <property type="entry name" value="PR-1-like"/>
    <property type="match status" value="1"/>
</dbReference>
<accession>A0A0K0G210</accession>
<dbReference type="InterPro" id="IPR001283">
    <property type="entry name" value="CRISP-related"/>
</dbReference>
<feature type="domain" description="SCP" evidence="2">
    <location>
        <begin position="130"/>
        <end position="258"/>
    </location>
</feature>
<dbReference type="InterPro" id="IPR035940">
    <property type="entry name" value="CAP_sf"/>
</dbReference>
<reference evidence="3" key="1">
    <citation type="submission" date="2014-07" db="EMBL/GenBank/DDBJ databases">
        <authorList>
            <person name="Martin A.A"/>
            <person name="De Silva N."/>
        </authorList>
    </citation>
    <scope>NUCLEOTIDE SEQUENCE</scope>
</reference>
<keyword evidence="1" id="KW-0472">Membrane</keyword>
<name>A0A0K0G210_STRVS</name>
<dbReference type="AlphaFoldDB" id="A0A0K0G210"/>
<evidence type="ECO:0000313" key="4">
    <source>
        <dbReference type="WBParaSite" id="SVE_1875400.1"/>
    </source>
</evidence>
<dbReference type="SMART" id="SM00198">
    <property type="entry name" value="SCP"/>
    <property type="match status" value="1"/>
</dbReference>
<keyword evidence="1" id="KW-1133">Transmembrane helix</keyword>
<reference evidence="4" key="2">
    <citation type="submission" date="2015-08" db="UniProtKB">
        <authorList>
            <consortium name="WormBaseParasite"/>
        </authorList>
    </citation>
    <scope>IDENTIFICATION</scope>
</reference>
<evidence type="ECO:0000256" key="1">
    <source>
        <dbReference type="SAM" id="Phobius"/>
    </source>
</evidence>
<organism evidence="3 4">
    <name type="scientific">Strongyloides venezuelensis</name>
    <name type="common">Threadworm</name>
    <dbReference type="NCBI Taxonomy" id="75913"/>
    <lineage>
        <taxon>Eukaryota</taxon>
        <taxon>Metazoa</taxon>
        <taxon>Ecdysozoa</taxon>
        <taxon>Nematoda</taxon>
        <taxon>Chromadorea</taxon>
        <taxon>Rhabditida</taxon>
        <taxon>Tylenchina</taxon>
        <taxon>Panagrolaimomorpha</taxon>
        <taxon>Strongyloidoidea</taxon>
        <taxon>Strongyloididae</taxon>
        <taxon>Strongyloides</taxon>
    </lineage>
</organism>
<protein>
    <submittedName>
        <fullName evidence="4">SCP domain-containing protein</fullName>
    </submittedName>
</protein>